<evidence type="ECO:0000313" key="14">
    <source>
        <dbReference type="EnsemblMetazoa" id="XP_026297034"/>
    </source>
</evidence>
<comment type="subunit">
    <text evidence="12 13">Component of the ubiquinol-cytochrome c oxidoreductase (cytochrome b-c1 complex, complex III, CIII), a multisubunit enzyme composed of 11 subunits. The complex is composed of 3 respiratory subunits cytochrome b, cytochrome c1 and Rieske protein UQCRFS1, 2 core protein subunits UQCRC1/QCR1 and UQCRC2/QCR2, and 6 low-molecular weight protein subunits UQCRH/QCR6, UQCRB/QCR7, UQCRQ/QCR8, UQCR10/QCR9, UQCR11/QCR10 and subunit 9, the cleavage product of Rieske protein UQCRFS1. The complex exists as an obligatory dimer and forms supercomplexes (SCs) in the inner mitochondrial membrane with NADH-ubiquinone oxidoreductase (complex I, CI) and cytochrome c oxidase (complex IV, CIV), resulting in different assemblies (supercomplex SCI(1)III(2)IV(1) and megacomplex MCI(2)III(2)IV(2)). Interacts with UQCC6.</text>
</comment>
<evidence type="ECO:0000256" key="2">
    <source>
        <dbReference type="ARBA" id="ARBA00007668"/>
    </source>
</evidence>
<evidence type="ECO:0000256" key="5">
    <source>
        <dbReference type="ARBA" id="ARBA00022660"/>
    </source>
</evidence>
<keyword evidence="8 13" id="KW-0249">Electron transport</keyword>
<sequence>MTLEFGELPVRIRKIVYYTLASSDQRVWAKFIFPGLQNFLIRSFYTSLPMAPAFLLTFWLVTWCPEEHRRSKRKDPNLYL</sequence>
<comment type="function">
    <text evidence="13">Component of the ubiquinol-cytochrome c oxidoreductase, a multisubunit transmembrane complex that is part of the mitochondrial electron transport chain which drives oxidative phosphorylation. The complex plays an important role in the uptake of multiple carbon sources present in different host niches.</text>
</comment>
<evidence type="ECO:0000313" key="16">
    <source>
        <dbReference type="RefSeq" id="XP_026297034.1"/>
    </source>
</evidence>
<evidence type="ECO:0000256" key="13">
    <source>
        <dbReference type="RuleBase" id="RU368118"/>
    </source>
</evidence>
<reference evidence="14" key="1">
    <citation type="submission" date="2021-01" db="UniProtKB">
        <authorList>
            <consortium name="EnsemblMetazoa"/>
        </authorList>
    </citation>
    <scope>IDENTIFICATION</scope>
    <source>
        <strain evidence="14">DH4</strain>
    </source>
</reference>
<evidence type="ECO:0000313" key="15">
    <source>
        <dbReference type="Proteomes" id="UP000005203"/>
    </source>
</evidence>
<dbReference type="AlphaFoldDB" id="A0A7M7MKL6"/>
<evidence type="ECO:0000256" key="3">
    <source>
        <dbReference type="ARBA" id="ARBA00016324"/>
    </source>
</evidence>
<evidence type="ECO:0000256" key="10">
    <source>
        <dbReference type="ARBA" id="ARBA00023128"/>
    </source>
</evidence>
<dbReference type="EnsemblMetazoa" id="XM_026441249">
    <property type="protein sequence ID" value="XP_026297034"/>
    <property type="gene ID" value="LOC113218834"/>
</dbReference>
<dbReference type="OrthoDB" id="6683853at2759"/>
<evidence type="ECO:0000256" key="6">
    <source>
        <dbReference type="ARBA" id="ARBA00022692"/>
    </source>
</evidence>
<dbReference type="InterPro" id="IPR004205">
    <property type="entry name" value="Cyt_bc1_su8"/>
</dbReference>
<evidence type="ECO:0000256" key="4">
    <source>
        <dbReference type="ARBA" id="ARBA00022448"/>
    </source>
</evidence>
<dbReference type="GO" id="GO:0005743">
    <property type="term" value="C:mitochondrial inner membrane"/>
    <property type="evidence" value="ECO:0007669"/>
    <property type="project" value="UniProtKB-SubCell"/>
</dbReference>
<dbReference type="Gene3D" id="1.20.5.210">
    <property type="entry name" value="Cytochrome b-c1 complex subunit 8"/>
    <property type="match status" value="1"/>
</dbReference>
<proteinExistence type="inferred from homology"/>
<reference evidence="16" key="2">
    <citation type="submission" date="2025-04" db="UniProtKB">
        <authorList>
            <consortium name="RefSeq"/>
        </authorList>
    </citation>
    <scope>IDENTIFICATION</scope>
    <source>
        <strain evidence="16">DH4</strain>
        <tissue evidence="16">Whole body</tissue>
    </source>
</reference>
<feature type="transmembrane region" description="Helical" evidence="13">
    <location>
        <begin position="44"/>
        <end position="64"/>
    </location>
</feature>
<keyword evidence="7 13" id="KW-0999">Mitochondrion inner membrane</keyword>
<keyword evidence="10 13" id="KW-0496">Mitochondrion</keyword>
<organism evidence="14">
    <name type="scientific">Apis mellifera</name>
    <name type="common">Honeybee</name>
    <dbReference type="NCBI Taxonomy" id="7460"/>
    <lineage>
        <taxon>Eukaryota</taxon>
        <taxon>Metazoa</taxon>
        <taxon>Ecdysozoa</taxon>
        <taxon>Arthropoda</taxon>
        <taxon>Hexapoda</taxon>
        <taxon>Insecta</taxon>
        <taxon>Pterygota</taxon>
        <taxon>Neoptera</taxon>
        <taxon>Endopterygota</taxon>
        <taxon>Hymenoptera</taxon>
        <taxon>Apocrita</taxon>
        <taxon>Aculeata</taxon>
        <taxon>Apoidea</taxon>
        <taxon>Anthophila</taxon>
        <taxon>Apidae</taxon>
        <taxon>Apis</taxon>
    </lineage>
</organism>
<evidence type="ECO:0000256" key="8">
    <source>
        <dbReference type="ARBA" id="ARBA00022982"/>
    </source>
</evidence>
<keyword evidence="6 13" id="KW-0812">Transmembrane</keyword>
<accession>A0A8B8H1T4</accession>
<keyword evidence="5 13" id="KW-0679">Respiratory chain</keyword>
<dbReference type="Pfam" id="PF02939">
    <property type="entry name" value="UcrQ"/>
    <property type="match status" value="1"/>
</dbReference>
<dbReference type="SUPFAM" id="SSF81508">
    <property type="entry name" value="Ubiquinone-binding protein QP-C of cytochrome bc1 complex (Ubiquinol-cytochrome c reductase)"/>
    <property type="match status" value="1"/>
</dbReference>
<keyword evidence="9 13" id="KW-1133">Transmembrane helix</keyword>
<keyword evidence="11 13" id="KW-0472">Membrane</keyword>
<comment type="similarity">
    <text evidence="2 13">Belongs to the UQCRQ/QCR8 family.</text>
</comment>
<dbReference type="InterPro" id="IPR036642">
    <property type="entry name" value="Cyt_bc1_su8_sf"/>
</dbReference>
<name>A0A7M7MKL6_APIME</name>
<dbReference type="RefSeq" id="XP_026297034.1">
    <property type="nucleotide sequence ID" value="XM_026441249.1"/>
</dbReference>
<comment type="subcellular location">
    <subcellularLocation>
        <location evidence="1 13">Mitochondrion inner membrane</location>
        <topology evidence="1 13">Single-pass membrane protein</topology>
    </subcellularLocation>
</comment>
<evidence type="ECO:0000256" key="12">
    <source>
        <dbReference type="ARBA" id="ARBA00047105"/>
    </source>
</evidence>
<keyword evidence="15" id="KW-1185">Reference proteome</keyword>
<dbReference type="Proteomes" id="UP000005203">
    <property type="component" value="Linkage group LG6"/>
</dbReference>
<evidence type="ECO:0000256" key="7">
    <source>
        <dbReference type="ARBA" id="ARBA00022792"/>
    </source>
</evidence>
<accession>A0A7M7MKL6</accession>
<protein>
    <recommendedName>
        <fullName evidence="3 13">Cytochrome b-c1 complex subunit 8</fullName>
    </recommendedName>
    <alternativeName>
        <fullName evidence="13">Complex III subunit 8</fullName>
    </alternativeName>
</protein>
<dbReference type="GO" id="GO:0045275">
    <property type="term" value="C:respiratory chain complex III"/>
    <property type="evidence" value="ECO:0007669"/>
    <property type="project" value="UniProtKB-UniRule"/>
</dbReference>
<evidence type="ECO:0000256" key="11">
    <source>
        <dbReference type="ARBA" id="ARBA00023136"/>
    </source>
</evidence>
<dbReference type="GeneID" id="113218834"/>
<dbReference type="GO" id="GO:0006122">
    <property type="term" value="P:mitochondrial electron transport, ubiquinol to cytochrome c"/>
    <property type="evidence" value="ECO:0007669"/>
    <property type="project" value="UniProtKB-UniRule"/>
</dbReference>
<dbReference type="KEGG" id="ame:113218834"/>
<evidence type="ECO:0000256" key="9">
    <source>
        <dbReference type="ARBA" id="ARBA00022989"/>
    </source>
</evidence>
<dbReference type="OMA" id="MWRRFKG"/>
<evidence type="ECO:0000256" key="1">
    <source>
        <dbReference type="ARBA" id="ARBA00004434"/>
    </source>
</evidence>
<keyword evidence="4 13" id="KW-0813">Transport</keyword>
<gene>
    <name evidence="16" type="primary">LOC113218834</name>
</gene>